<comment type="caution">
    <text evidence="1">The sequence shown here is derived from an EMBL/GenBank/DDBJ whole genome shotgun (WGS) entry which is preliminary data.</text>
</comment>
<dbReference type="PANTHER" id="PTHR31286">
    <property type="entry name" value="GLYCINE-RICH CELL WALL STRUCTURAL PROTEIN 1.8-LIKE"/>
    <property type="match status" value="1"/>
</dbReference>
<sequence>MEFFLFRQRRPTKYAPKSNLEPTIHRYTPNYPPKFLFQTPAYHKLPFPNLAIWKLKAEPHLLGIGQGFVIINFKFVEDKWRELLAGPTLIDGHFKSIQLWTPRFNPSENVRNVMSPVWVRLENLPLEFYHREVLVHIGNSLGTFLGLDADTNNMSKLKFARVCVLANLDKPLPPFICINEFYQKVTFEGSFGFCFWCGKNGHPSSVCKFAIPSSLVREPPSMLPTEPSNEWVTVRTKKNKLPVKGNSSFSSIPGNGWSATSIPLKLKLDISSVQKALLSVDQQILEEKLMPLLR</sequence>
<evidence type="ECO:0000313" key="2">
    <source>
        <dbReference type="Proteomes" id="UP000634136"/>
    </source>
</evidence>
<reference evidence="1" key="1">
    <citation type="submission" date="2020-09" db="EMBL/GenBank/DDBJ databases">
        <title>Genome-Enabled Discovery of Anthraquinone Biosynthesis in Senna tora.</title>
        <authorList>
            <person name="Kang S.-H."/>
            <person name="Pandey R.P."/>
            <person name="Lee C.-M."/>
            <person name="Sim J.-S."/>
            <person name="Jeong J.-T."/>
            <person name="Choi B.-S."/>
            <person name="Jung M."/>
            <person name="Ginzburg D."/>
            <person name="Zhao K."/>
            <person name="Won S.Y."/>
            <person name="Oh T.-J."/>
            <person name="Yu Y."/>
            <person name="Kim N.-H."/>
            <person name="Lee O.R."/>
            <person name="Lee T.-H."/>
            <person name="Bashyal P."/>
            <person name="Kim T.-S."/>
            <person name="Lee W.-H."/>
            <person name="Kawkins C."/>
            <person name="Kim C.-K."/>
            <person name="Kim J.S."/>
            <person name="Ahn B.O."/>
            <person name="Rhee S.Y."/>
            <person name="Sohng J.K."/>
        </authorList>
    </citation>
    <scope>NUCLEOTIDE SEQUENCE</scope>
    <source>
        <tissue evidence="1">Leaf</tissue>
    </source>
</reference>
<gene>
    <name evidence="1" type="ORF">G2W53_032859</name>
</gene>
<dbReference type="InterPro" id="IPR040256">
    <property type="entry name" value="At4g02000-like"/>
</dbReference>
<dbReference type="OrthoDB" id="913867at2759"/>
<accession>A0A834SWM8</accession>
<proteinExistence type="predicted"/>
<evidence type="ECO:0008006" key="3">
    <source>
        <dbReference type="Google" id="ProtNLM"/>
    </source>
</evidence>
<evidence type="ECO:0000313" key="1">
    <source>
        <dbReference type="EMBL" id="KAF7811883.1"/>
    </source>
</evidence>
<protein>
    <recommendedName>
        <fullName evidence="3">DUF4283 domain-containing protein</fullName>
    </recommendedName>
</protein>
<organism evidence="1 2">
    <name type="scientific">Senna tora</name>
    <dbReference type="NCBI Taxonomy" id="362788"/>
    <lineage>
        <taxon>Eukaryota</taxon>
        <taxon>Viridiplantae</taxon>
        <taxon>Streptophyta</taxon>
        <taxon>Embryophyta</taxon>
        <taxon>Tracheophyta</taxon>
        <taxon>Spermatophyta</taxon>
        <taxon>Magnoliopsida</taxon>
        <taxon>eudicotyledons</taxon>
        <taxon>Gunneridae</taxon>
        <taxon>Pentapetalae</taxon>
        <taxon>rosids</taxon>
        <taxon>fabids</taxon>
        <taxon>Fabales</taxon>
        <taxon>Fabaceae</taxon>
        <taxon>Caesalpinioideae</taxon>
        <taxon>Cassia clade</taxon>
        <taxon>Senna</taxon>
    </lineage>
</organism>
<dbReference type="AlphaFoldDB" id="A0A834SWM8"/>
<dbReference type="EMBL" id="JAAIUW010000010">
    <property type="protein sequence ID" value="KAF7811883.1"/>
    <property type="molecule type" value="Genomic_DNA"/>
</dbReference>
<dbReference type="Proteomes" id="UP000634136">
    <property type="component" value="Unassembled WGS sequence"/>
</dbReference>
<keyword evidence="2" id="KW-1185">Reference proteome</keyword>
<dbReference type="PANTHER" id="PTHR31286:SF99">
    <property type="entry name" value="DUF4283 DOMAIN-CONTAINING PROTEIN"/>
    <property type="match status" value="1"/>
</dbReference>
<name>A0A834SWM8_9FABA</name>